<evidence type="ECO:0000256" key="1">
    <source>
        <dbReference type="SAM" id="MobiDB-lite"/>
    </source>
</evidence>
<organism evidence="2 3">
    <name type="scientific">Pseudocohnilembus persalinus</name>
    <name type="common">Ciliate</name>
    <dbReference type="NCBI Taxonomy" id="266149"/>
    <lineage>
        <taxon>Eukaryota</taxon>
        <taxon>Sar</taxon>
        <taxon>Alveolata</taxon>
        <taxon>Ciliophora</taxon>
        <taxon>Intramacronucleata</taxon>
        <taxon>Oligohymenophorea</taxon>
        <taxon>Scuticociliatia</taxon>
        <taxon>Philasterida</taxon>
        <taxon>Pseudocohnilembidae</taxon>
        <taxon>Pseudocohnilembus</taxon>
    </lineage>
</organism>
<gene>
    <name evidence="2" type="ORF">PPERSA_05135</name>
</gene>
<evidence type="ECO:0000313" key="3">
    <source>
        <dbReference type="Proteomes" id="UP000054937"/>
    </source>
</evidence>
<name>A0A0V0QWT9_PSEPJ</name>
<evidence type="ECO:0000313" key="2">
    <source>
        <dbReference type="EMBL" id="KRX06522.1"/>
    </source>
</evidence>
<keyword evidence="3" id="KW-1185">Reference proteome</keyword>
<protein>
    <submittedName>
        <fullName evidence="2">Uncharacterized protein</fullName>
    </submittedName>
</protein>
<sequence>MNNNNNSQQSEIVQEDTLNYDSKTKQLNQEEIEQIQKILKQKPTLSKNLLNDEEKQKKWLKSQNSQYSQQIQELDGNSNIVESDLNTSYQTRISKISDRNQKIKVQNKKKKKKEQQQMGFLERFKFAFFGCNTRQY</sequence>
<feature type="region of interest" description="Disordered" evidence="1">
    <location>
        <begin position="1"/>
        <end position="24"/>
    </location>
</feature>
<dbReference type="InParanoid" id="A0A0V0QWT9"/>
<comment type="caution">
    <text evidence="2">The sequence shown here is derived from an EMBL/GenBank/DDBJ whole genome shotgun (WGS) entry which is preliminary data.</text>
</comment>
<dbReference type="EMBL" id="LDAU01000096">
    <property type="protein sequence ID" value="KRX06522.1"/>
    <property type="molecule type" value="Genomic_DNA"/>
</dbReference>
<dbReference type="AlphaFoldDB" id="A0A0V0QWT9"/>
<proteinExistence type="predicted"/>
<dbReference type="Proteomes" id="UP000054937">
    <property type="component" value="Unassembled WGS sequence"/>
</dbReference>
<reference evidence="2 3" key="1">
    <citation type="journal article" date="2015" name="Sci. Rep.">
        <title>Genome of the facultative scuticociliatosis pathogen Pseudocohnilembus persalinus provides insight into its virulence through horizontal gene transfer.</title>
        <authorList>
            <person name="Xiong J."/>
            <person name="Wang G."/>
            <person name="Cheng J."/>
            <person name="Tian M."/>
            <person name="Pan X."/>
            <person name="Warren A."/>
            <person name="Jiang C."/>
            <person name="Yuan D."/>
            <person name="Miao W."/>
        </authorList>
    </citation>
    <scope>NUCLEOTIDE SEQUENCE [LARGE SCALE GENOMIC DNA]</scope>
    <source>
        <strain evidence="2">36N120E</strain>
    </source>
</reference>
<accession>A0A0V0QWT9</accession>